<protein>
    <recommendedName>
        <fullName evidence="7">MT-A70-domain-containing protein</fullName>
    </recommendedName>
</protein>
<dbReference type="PROSITE" id="PS51143">
    <property type="entry name" value="MT_A70"/>
    <property type="match status" value="1"/>
</dbReference>
<evidence type="ECO:0000313" key="5">
    <source>
        <dbReference type="EMBL" id="KIM23587.1"/>
    </source>
</evidence>
<organism evidence="5 6">
    <name type="scientific">Serendipita vermifera MAFF 305830</name>
    <dbReference type="NCBI Taxonomy" id="933852"/>
    <lineage>
        <taxon>Eukaryota</taxon>
        <taxon>Fungi</taxon>
        <taxon>Dikarya</taxon>
        <taxon>Basidiomycota</taxon>
        <taxon>Agaricomycotina</taxon>
        <taxon>Agaricomycetes</taxon>
        <taxon>Sebacinales</taxon>
        <taxon>Serendipitaceae</taxon>
        <taxon>Serendipita</taxon>
    </lineage>
</organism>
<dbReference type="EMBL" id="KN824335">
    <property type="protein sequence ID" value="KIM23587.1"/>
    <property type="molecule type" value="Genomic_DNA"/>
</dbReference>
<feature type="region of interest" description="Disordered" evidence="4">
    <location>
        <begin position="1"/>
        <end position="66"/>
    </location>
</feature>
<sequence>MKAIETGHNRRRDLFSQLPSATTSGVALPDLPARSPSPDSPITESLPRNARDEYLEKERERQLRRTDLDKEKMAKVRRYRNYVPEEETIRNDYSQQCVDGGQWPQNWVLGAELERRFEEYPKQQRLLALKQATVNAQAHPPTHLPLSSLSYLHPAKFDVIVIDPPYITSTEIPRTSTQTTEGGTSDISHGGGIDWDQIASLPVPSLSSDPSFVFLWVGHGNSDGLERGREVLAKWGFRRCEDIVWVKTNRHSNRGAGTDPPPIGGIMTRTTEHCLMGIRGTVRRSTDGWFVHCNIDTDVIIWEGDATDPLRKPPELYALIENFCLGTRRLEIFGRASSLRRGWVTVGDIDDAAFELEKVGGKVWEREGYDEELGKIRDPATGKNVVTTTPGTFRLYLHLCLPQLTHLKKLNFSVRNRLTDKTSRVETNTIKTKDSSNSANQTSIQISKCRCR</sequence>
<dbReference type="PANTHER" id="PTHR13107">
    <property type="entry name" value="N6-ADENOSINE-METHYLTRANSFERASE NON-CATALYTIC SUBUNIT"/>
    <property type="match status" value="1"/>
</dbReference>
<comment type="subcellular location">
    <subcellularLocation>
        <location evidence="1">Nucleus</location>
    </subcellularLocation>
</comment>
<reference evidence="5 6" key="1">
    <citation type="submission" date="2014-04" db="EMBL/GenBank/DDBJ databases">
        <authorList>
            <consortium name="DOE Joint Genome Institute"/>
            <person name="Kuo A."/>
            <person name="Zuccaro A."/>
            <person name="Kohler A."/>
            <person name="Nagy L.G."/>
            <person name="Floudas D."/>
            <person name="Copeland A."/>
            <person name="Barry K.W."/>
            <person name="Cichocki N."/>
            <person name="Veneault-Fourrey C."/>
            <person name="LaButti K."/>
            <person name="Lindquist E.A."/>
            <person name="Lipzen A."/>
            <person name="Lundell T."/>
            <person name="Morin E."/>
            <person name="Murat C."/>
            <person name="Sun H."/>
            <person name="Tunlid A."/>
            <person name="Henrissat B."/>
            <person name="Grigoriev I.V."/>
            <person name="Hibbett D.S."/>
            <person name="Martin F."/>
            <person name="Nordberg H.P."/>
            <person name="Cantor M.N."/>
            <person name="Hua S.X."/>
        </authorList>
    </citation>
    <scope>NUCLEOTIDE SEQUENCE [LARGE SCALE GENOMIC DNA]</scope>
    <source>
        <strain evidence="5 6">MAFF 305830</strain>
    </source>
</reference>
<dbReference type="InterPro" id="IPR045123">
    <property type="entry name" value="METTL14-like"/>
</dbReference>
<dbReference type="AlphaFoldDB" id="A0A0C2X2D8"/>
<accession>A0A0C2X2D8</accession>
<dbReference type="GO" id="GO:0005634">
    <property type="term" value="C:nucleus"/>
    <property type="evidence" value="ECO:0007669"/>
    <property type="project" value="UniProtKB-SubCell"/>
</dbReference>
<dbReference type="Gene3D" id="3.40.50.150">
    <property type="entry name" value="Vaccinia Virus protein VP39"/>
    <property type="match status" value="1"/>
</dbReference>
<dbReference type="InterPro" id="IPR007757">
    <property type="entry name" value="MT-A70-like"/>
</dbReference>
<evidence type="ECO:0000256" key="4">
    <source>
        <dbReference type="SAM" id="MobiDB-lite"/>
    </source>
</evidence>
<dbReference type="OrthoDB" id="14833at2759"/>
<keyword evidence="2" id="KW-0539">Nucleus</keyword>
<dbReference type="Pfam" id="PF05063">
    <property type="entry name" value="MT-A70"/>
    <property type="match status" value="1"/>
</dbReference>
<dbReference type="Proteomes" id="UP000054097">
    <property type="component" value="Unassembled WGS sequence"/>
</dbReference>
<dbReference type="PANTHER" id="PTHR13107:SF0">
    <property type="entry name" value="N6-ADENOSINE-METHYLTRANSFERASE NON-CATALYTIC SUBUNIT"/>
    <property type="match status" value="1"/>
</dbReference>
<evidence type="ECO:0008006" key="7">
    <source>
        <dbReference type="Google" id="ProtNLM"/>
    </source>
</evidence>
<dbReference type="PROSITE" id="PS51592">
    <property type="entry name" value="SAM_MTA70L_2"/>
    <property type="match status" value="1"/>
</dbReference>
<dbReference type="GO" id="GO:0036396">
    <property type="term" value="C:RNA N6-methyladenosine methyltransferase complex"/>
    <property type="evidence" value="ECO:0007669"/>
    <property type="project" value="TreeGrafter"/>
</dbReference>
<dbReference type="GO" id="GO:0008168">
    <property type="term" value="F:methyltransferase activity"/>
    <property type="evidence" value="ECO:0007669"/>
    <property type="project" value="InterPro"/>
</dbReference>
<dbReference type="STRING" id="933852.A0A0C2X2D8"/>
<keyword evidence="6" id="KW-1185">Reference proteome</keyword>
<proteinExistence type="inferred from homology"/>
<dbReference type="InterPro" id="IPR002052">
    <property type="entry name" value="DNA_methylase_N6_adenine_CS"/>
</dbReference>
<reference evidence="6" key="2">
    <citation type="submission" date="2015-01" db="EMBL/GenBank/DDBJ databases">
        <title>Evolutionary Origins and Diversification of the Mycorrhizal Mutualists.</title>
        <authorList>
            <consortium name="DOE Joint Genome Institute"/>
            <consortium name="Mycorrhizal Genomics Consortium"/>
            <person name="Kohler A."/>
            <person name="Kuo A."/>
            <person name="Nagy L.G."/>
            <person name="Floudas D."/>
            <person name="Copeland A."/>
            <person name="Barry K.W."/>
            <person name="Cichocki N."/>
            <person name="Veneault-Fourrey C."/>
            <person name="LaButti K."/>
            <person name="Lindquist E.A."/>
            <person name="Lipzen A."/>
            <person name="Lundell T."/>
            <person name="Morin E."/>
            <person name="Murat C."/>
            <person name="Riley R."/>
            <person name="Ohm R."/>
            <person name="Sun H."/>
            <person name="Tunlid A."/>
            <person name="Henrissat B."/>
            <person name="Grigoriev I.V."/>
            <person name="Hibbett D.S."/>
            <person name="Martin F."/>
        </authorList>
    </citation>
    <scope>NUCLEOTIDE SEQUENCE [LARGE SCALE GENOMIC DNA]</scope>
    <source>
        <strain evidence="6">MAFF 305830</strain>
    </source>
</reference>
<dbReference type="GO" id="GO:0003729">
    <property type="term" value="F:mRNA binding"/>
    <property type="evidence" value="ECO:0007669"/>
    <property type="project" value="TreeGrafter"/>
</dbReference>
<dbReference type="GO" id="GO:0032259">
    <property type="term" value="P:methylation"/>
    <property type="evidence" value="ECO:0007669"/>
    <property type="project" value="InterPro"/>
</dbReference>
<dbReference type="PROSITE" id="PS00092">
    <property type="entry name" value="N6_MTASE"/>
    <property type="match status" value="1"/>
</dbReference>
<dbReference type="SUPFAM" id="SSF53335">
    <property type="entry name" value="S-adenosyl-L-methionine-dependent methyltransferases"/>
    <property type="match status" value="1"/>
</dbReference>
<name>A0A0C2X2D8_SERVB</name>
<gene>
    <name evidence="5" type="ORF">M408DRAFT_77403</name>
</gene>
<comment type="similarity">
    <text evidence="3">Belongs to the MT-A70-like family.</text>
</comment>
<evidence type="ECO:0000256" key="2">
    <source>
        <dbReference type="ARBA" id="ARBA00023242"/>
    </source>
</evidence>
<dbReference type="InterPro" id="IPR029063">
    <property type="entry name" value="SAM-dependent_MTases_sf"/>
</dbReference>
<feature type="compositionally biased region" description="Basic and acidic residues" evidence="4">
    <location>
        <begin position="49"/>
        <end position="66"/>
    </location>
</feature>
<dbReference type="HOGENOM" id="CLU_056970_0_0_1"/>
<evidence type="ECO:0000256" key="3">
    <source>
        <dbReference type="PROSITE-ProRule" id="PRU00489"/>
    </source>
</evidence>
<feature type="compositionally biased region" description="Basic and acidic residues" evidence="4">
    <location>
        <begin position="1"/>
        <end position="14"/>
    </location>
</feature>
<evidence type="ECO:0000313" key="6">
    <source>
        <dbReference type="Proteomes" id="UP000054097"/>
    </source>
</evidence>
<evidence type="ECO:0000256" key="1">
    <source>
        <dbReference type="ARBA" id="ARBA00004123"/>
    </source>
</evidence>